<dbReference type="GO" id="GO:0051881">
    <property type="term" value="P:regulation of mitochondrial membrane potential"/>
    <property type="evidence" value="ECO:0007669"/>
    <property type="project" value="TreeGrafter"/>
</dbReference>
<name>G5AVA1_HETGA</name>
<evidence type="ECO:0000313" key="2">
    <source>
        <dbReference type="Proteomes" id="UP000006813"/>
    </source>
</evidence>
<accession>G5AVA1</accession>
<dbReference type="GO" id="GO:0005739">
    <property type="term" value="C:mitochondrion"/>
    <property type="evidence" value="ECO:0007669"/>
    <property type="project" value="TreeGrafter"/>
</dbReference>
<gene>
    <name evidence="1" type="ORF">GW7_07871</name>
</gene>
<sequence length="95" mass="10799">MGASGSKARAFGPSLRRQEAASRRLRELSKPCSMFYDENGELAHEFYEETIVAKNGQKPAKLRRLYKNLTPQGIVKLDPPHTHIQVDFPVILYEV</sequence>
<organism evidence="1 2">
    <name type="scientific">Heterocephalus glaber</name>
    <name type="common">Naked mole rat</name>
    <dbReference type="NCBI Taxonomy" id="10181"/>
    <lineage>
        <taxon>Eukaryota</taxon>
        <taxon>Metazoa</taxon>
        <taxon>Chordata</taxon>
        <taxon>Craniata</taxon>
        <taxon>Vertebrata</taxon>
        <taxon>Euteleostomi</taxon>
        <taxon>Mammalia</taxon>
        <taxon>Eutheria</taxon>
        <taxon>Euarchontoglires</taxon>
        <taxon>Glires</taxon>
        <taxon>Rodentia</taxon>
        <taxon>Hystricomorpha</taxon>
        <taxon>Bathyergidae</taxon>
        <taxon>Heterocephalus</taxon>
    </lineage>
</organism>
<dbReference type="InParanoid" id="G5AVA1"/>
<dbReference type="GO" id="GO:0006954">
    <property type="term" value="P:inflammatory response"/>
    <property type="evidence" value="ECO:0007669"/>
    <property type="project" value="TreeGrafter"/>
</dbReference>
<proteinExistence type="predicted"/>
<evidence type="ECO:0000313" key="1">
    <source>
        <dbReference type="EMBL" id="EHB00962.1"/>
    </source>
</evidence>
<reference evidence="1 2" key="1">
    <citation type="journal article" date="2011" name="Nature">
        <title>Genome sequencing reveals insights into physiology and longevity of the naked mole rat.</title>
        <authorList>
            <person name="Kim E.B."/>
            <person name="Fang X."/>
            <person name="Fushan A.A."/>
            <person name="Huang Z."/>
            <person name="Lobanov A.V."/>
            <person name="Han L."/>
            <person name="Marino S.M."/>
            <person name="Sun X."/>
            <person name="Turanov A.A."/>
            <person name="Yang P."/>
            <person name="Yim S.H."/>
            <person name="Zhao X."/>
            <person name="Kasaikina M.V."/>
            <person name="Stoletzki N."/>
            <person name="Peng C."/>
            <person name="Polak P."/>
            <person name="Xiong Z."/>
            <person name="Kiezun A."/>
            <person name="Zhu Y."/>
            <person name="Chen Y."/>
            <person name="Kryukov G.V."/>
            <person name="Zhang Q."/>
            <person name="Peshkin L."/>
            <person name="Yang L."/>
            <person name="Bronson R.T."/>
            <person name="Buffenstein R."/>
            <person name="Wang B."/>
            <person name="Han C."/>
            <person name="Li Q."/>
            <person name="Chen L."/>
            <person name="Zhao W."/>
            <person name="Sunyaev S.R."/>
            <person name="Park T.J."/>
            <person name="Zhang G."/>
            <person name="Wang J."/>
            <person name="Gladyshev V.N."/>
        </authorList>
    </citation>
    <scope>NUCLEOTIDE SEQUENCE [LARGE SCALE GENOMIC DNA]</scope>
</reference>
<dbReference type="InterPro" id="IPR029393">
    <property type="entry name" value="FUS1"/>
</dbReference>
<protein>
    <submittedName>
        <fullName evidence="1">Tumor suppressor candidate 2</fullName>
    </submittedName>
</protein>
<dbReference type="AlphaFoldDB" id="G5AVA1"/>
<dbReference type="EMBL" id="JH167069">
    <property type="protein sequence ID" value="EHB00962.1"/>
    <property type="molecule type" value="Genomic_DNA"/>
</dbReference>
<dbReference type="Pfam" id="PF15000">
    <property type="entry name" value="TUSC2"/>
    <property type="match status" value="1"/>
</dbReference>
<dbReference type="Proteomes" id="UP000006813">
    <property type="component" value="Unassembled WGS sequence"/>
</dbReference>
<dbReference type="PANTHER" id="PTHR15453">
    <property type="entry name" value="TUMOR SUPPRESSOR CANDIDATE 2"/>
    <property type="match status" value="1"/>
</dbReference>
<dbReference type="PANTHER" id="PTHR15453:SF8">
    <property type="entry name" value="TUMOR SUPPRESSOR CANDIDATE 2"/>
    <property type="match status" value="1"/>
</dbReference>